<keyword evidence="1" id="KW-0472">Membrane</keyword>
<organism evidence="2 3">
    <name type="scientific">Dothistroma septosporum (strain NZE10 / CBS 128990)</name>
    <name type="common">Red band needle blight fungus</name>
    <name type="synonym">Mycosphaerella pini</name>
    <dbReference type="NCBI Taxonomy" id="675120"/>
    <lineage>
        <taxon>Eukaryota</taxon>
        <taxon>Fungi</taxon>
        <taxon>Dikarya</taxon>
        <taxon>Ascomycota</taxon>
        <taxon>Pezizomycotina</taxon>
        <taxon>Dothideomycetes</taxon>
        <taxon>Dothideomycetidae</taxon>
        <taxon>Mycosphaerellales</taxon>
        <taxon>Mycosphaerellaceae</taxon>
        <taxon>Dothistroma</taxon>
    </lineage>
</organism>
<dbReference type="EMBL" id="KB446535">
    <property type="protein sequence ID" value="EME50265.1"/>
    <property type="molecule type" value="Genomic_DNA"/>
</dbReference>
<dbReference type="STRING" id="675120.N1Q589"/>
<dbReference type="eggNOG" id="ENOG502S9JB">
    <property type="taxonomic scope" value="Eukaryota"/>
</dbReference>
<keyword evidence="3" id="KW-1185">Reference proteome</keyword>
<sequence length="292" mass="32739">RNDLQDTLSARWTHRIPFLQKRCPAEIVADIINETLRDLSKSSPNSTSDQWKIIDFCSGSGGPIPLIESLINQRREDPIPFLLTDPNPNLDSFIAVAAKSDGLSFIPQPVSAANPPFAVISTTTRGDKDASARAGYETDGRKVFRTFCGSFHRFDDGVARKALRSTMETSDAVVIVEMQDSRVGGLILVLLEVVMSYLMAVFWFWHDKTLLLFTYVVPILPIMHILDGVARCLRTRSLEEILELIPRSVDNIEKDGSVVIRDWRFKHSRILHTWPLGYMNVITGTSLSPEPA</sequence>
<dbReference type="OMA" id="IDDQTWF"/>
<feature type="non-terminal residue" evidence="2">
    <location>
        <position position="1"/>
    </location>
</feature>
<protein>
    <submittedName>
        <fullName evidence="2">Uncharacterized protein</fullName>
    </submittedName>
</protein>
<keyword evidence="1" id="KW-1133">Transmembrane helix</keyword>
<gene>
    <name evidence="2" type="ORF">DOTSEDRAFT_122382</name>
</gene>
<keyword evidence="1" id="KW-0812">Transmembrane</keyword>
<name>N1Q589_DOTSN</name>
<dbReference type="Proteomes" id="UP000016933">
    <property type="component" value="Unassembled WGS sequence"/>
</dbReference>
<dbReference type="HOGENOM" id="CLU_058251_0_0_1"/>
<evidence type="ECO:0000256" key="1">
    <source>
        <dbReference type="SAM" id="Phobius"/>
    </source>
</evidence>
<feature type="transmembrane region" description="Helical" evidence="1">
    <location>
        <begin position="211"/>
        <end position="230"/>
    </location>
</feature>
<reference evidence="3" key="1">
    <citation type="journal article" date="2012" name="PLoS Genet.">
        <title>The genomes of the fungal plant pathogens Cladosporium fulvum and Dothistroma septosporum reveal adaptation to different hosts and lifestyles but also signatures of common ancestry.</title>
        <authorList>
            <person name="de Wit P.J.G.M."/>
            <person name="van der Burgt A."/>
            <person name="Oekmen B."/>
            <person name="Stergiopoulos I."/>
            <person name="Abd-Elsalam K.A."/>
            <person name="Aerts A.L."/>
            <person name="Bahkali A.H."/>
            <person name="Beenen H.G."/>
            <person name="Chettri P."/>
            <person name="Cox M.P."/>
            <person name="Datema E."/>
            <person name="de Vries R.P."/>
            <person name="Dhillon B."/>
            <person name="Ganley A.R."/>
            <person name="Griffiths S.A."/>
            <person name="Guo Y."/>
            <person name="Hamelin R.C."/>
            <person name="Henrissat B."/>
            <person name="Kabir M.S."/>
            <person name="Jashni M.K."/>
            <person name="Kema G."/>
            <person name="Klaubauf S."/>
            <person name="Lapidus A."/>
            <person name="Levasseur A."/>
            <person name="Lindquist E."/>
            <person name="Mehrabi R."/>
            <person name="Ohm R.A."/>
            <person name="Owen T.J."/>
            <person name="Salamov A."/>
            <person name="Schwelm A."/>
            <person name="Schijlen E."/>
            <person name="Sun H."/>
            <person name="van den Burg H.A."/>
            <person name="van Ham R.C.H.J."/>
            <person name="Zhang S."/>
            <person name="Goodwin S.B."/>
            <person name="Grigoriev I.V."/>
            <person name="Collemare J."/>
            <person name="Bradshaw R.E."/>
        </authorList>
    </citation>
    <scope>NUCLEOTIDE SEQUENCE [LARGE SCALE GENOMIC DNA]</scope>
    <source>
        <strain evidence="3">NZE10 / CBS 128990</strain>
    </source>
</reference>
<evidence type="ECO:0000313" key="3">
    <source>
        <dbReference type="Proteomes" id="UP000016933"/>
    </source>
</evidence>
<feature type="transmembrane region" description="Helical" evidence="1">
    <location>
        <begin position="185"/>
        <end position="205"/>
    </location>
</feature>
<dbReference type="AlphaFoldDB" id="N1Q589"/>
<proteinExistence type="predicted"/>
<dbReference type="OrthoDB" id="2101715at2759"/>
<evidence type="ECO:0000313" key="2">
    <source>
        <dbReference type="EMBL" id="EME50265.1"/>
    </source>
</evidence>
<reference evidence="2 3" key="2">
    <citation type="journal article" date="2012" name="PLoS Pathog.">
        <title>Diverse lifestyles and strategies of plant pathogenesis encoded in the genomes of eighteen Dothideomycetes fungi.</title>
        <authorList>
            <person name="Ohm R.A."/>
            <person name="Feau N."/>
            <person name="Henrissat B."/>
            <person name="Schoch C.L."/>
            <person name="Horwitz B.A."/>
            <person name="Barry K.W."/>
            <person name="Condon B.J."/>
            <person name="Copeland A.C."/>
            <person name="Dhillon B."/>
            <person name="Glaser F."/>
            <person name="Hesse C.N."/>
            <person name="Kosti I."/>
            <person name="LaButti K."/>
            <person name="Lindquist E.A."/>
            <person name="Lucas S."/>
            <person name="Salamov A.A."/>
            <person name="Bradshaw R.E."/>
            <person name="Ciuffetti L."/>
            <person name="Hamelin R.C."/>
            <person name="Kema G.H.J."/>
            <person name="Lawrence C."/>
            <person name="Scott J.A."/>
            <person name="Spatafora J.W."/>
            <person name="Turgeon B.G."/>
            <person name="de Wit P.J.G.M."/>
            <person name="Zhong S."/>
            <person name="Goodwin S.B."/>
            <person name="Grigoriev I.V."/>
        </authorList>
    </citation>
    <scope>NUCLEOTIDE SEQUENCE [LARGE SCALE GENOMIC DNA]</scope>
    <source>
        <strain evidence="3">NZE10 / CBS 128990</strain>
    </source>
</reference>
<accession>N1Q589</accession>